<feature type="compositionally biased region" description="Low complexity" evidence="1">
    <location>
        <begin position="125"/>
        <end position="139"/>
    </location>
</feature>
<feature type="compositionally biased region" description="Low complexity" evidence="1">
    <location>
        <begin position="255"/>
        <end position="268"/>
    </location>
</feature>
<evidence type="ECO:0000256" key="1">
    <source>
        <dbReference type="SAM" id="MobiDB-lite"/>
    </source>
</evidence>
<keyword evidence="2" id="KW-0472">Membrane</keyword>
<keyword evidence="2" id="KW-0812">Transmembrane</keyword>
<evidence type="ECO:0000313" key="4">
    <source>
        <dbReference type="RefSeq" id="XP_029656807.1"/>
    </source>
</evidence>
<feature type="compositionally biased region" description="Polar residues" evidence="1">
    <location>
        <begin position="269"/>
        <end position="288"/>
    </location>
</feature>
<protein>
    <submittedName>
        <fullName evidence="4">Uncharacterized protein LOC115230823</fullName>
    </submittedName>
</protein>
<sequence length="304" mass="33102">MIFATKAESEHCPKVTNEANYKEGCCTLKEGDCTVSVMNEHDFSHCIGKQECSHLSTWRLIGNKCEQGVYPQYSSFMAIKYLCGVPVVKKTTTVTTTARVTAAANISTNTSLRVTTTEKYLPKNTSVDTGKSDTKTTTGKNYNSTSTTESPNVGPIRAESEQPALMLGAIIAITCGVIGMLLSVLCLWIYCRTKNQTSPDPDTHKVPTRFWNNILPQSLTPKSFSKGYNNFTSFMPSGYPAFPYKDGQHAHILRSTSDASQSDQSVSSCGNQTSEQTPPDTPSKSRSPQDGAPFAFTIVNNLAT</sequence>
<gene>
    <name evidence="4" type="primary">LOC115230823</name>
</gene>
<keyword evidence="2" id="KW-1133">Transmembrane helix</keyword>
<dbReference type="Proteomes" id="UP000515154">
    <property type="component" value="Unplaced"/>
</dbReference>
<name>A0A6P7U5Q3_9MOLL</name>
<proteinExistence type="predicted"/>
<dbReference type="AlphaFoldDB" id="A0A6P7U5Q3"/>
<accession>A0A6P7U5Q3</accession>
<reference evidence="4" key="1">
    <citation type="submission" date="2025-08" db="UniProtKB">
        <authorList>
            <consortium name="RefSeq"/>
        </authorList>
    </citation>
    <scope>IDENTIFICATION</scope>
</reference>
<feature type="region of interest" description="Disordered" evidence="1">
    <location>
        <begin position="123"/>
        <end position="156"/>
    </location>
</feature>
<organism evidence="3 4">
    <name type="scientific">Octopus sinensis</name>
    <name type="common">East Asian common octopus</name>
    <dbReference type="NCBI Taxonomy" id="2607531"/>
    <lineage>
        <taxon>Eukaryota</taxon>
        <taxon>Metazoa</taxon>
        <taxon>Spiralia</taxon>
        <taxon>Lophotrochozoa</taxon>
        <taxon>Mollusca</taxon>
        <taxon>Cephalopoda</taxon>
        <taxon>Coleoidea</taxon>
        <taxon>Octopodiformes</taxon>
        <taxon>Octopoda</taxon>
        <taxon>Incirrata</taxon>
        <taxon>Octopodidae</taxon>
        <taxon>Octopus</taxon>
    </lineage>
</organism>
<keyword evidence="3" id="KW-1185">Reference proteome</keyword>
<evidence type="ECO:0000256" key="2">
    <source>
        <dbReference type="SAM" id="Phobius"/>
    </source>
</evidence>
<evidence type="ECO:0000313" key="3">
    <source>
        <dbReference type="Proteomes" id="UP000515154"/>
    </source>
</evidence>
<dbReference type="RefSeq" id="XP_029656807.1">
    <property type="nucleotide sequence ID" value="XM_029800947.2"/>
</dbReference>
<feature type="compositionally biased region" description="Polar residues" evidence="1">
    <location>
        <begin position="140"/>
        <end position="151"/>
    </location>
</feature>
<feature type="transmembrane region" description="Helical" evidence="2">
    <location>
        <begin position="164"/>
        <end position="190"/>
    </location>
</feature>
<dbReference type="KEGG" id="osn:115230823"/>
<feature type="region of interest" description="Disordered" evidence="1">
    <location>
        <begin position="254"/>
        <end position="294"/>
    </location>
</feature>